<dbReference type="PIRSF" id="PIRSF005925">
    <property type="entry name" value="Dos"/>
    <property type="match status" value="1"/>
</dbReference>
<dbReference type="CDD" id="cd00130">
    <property type="entry name" value="PAS"/>
    <property type="match status" value="2"/>
</dbReference>
<evidence type="ECO:0000313" key="6">
    <source>
        <dbReference type="Proteomes" id="UP000002429"/>
    </source>
</evidence>
<dbReference type="SUPFAM" id="SSF141868">
    <property type="entry name" value="EAL domain-like"/>
    <property type="match status" value="1"/>
</dbReference>
<feature type="domain" description="PAS" evidence="2">
    <location>
        <begin position="151"/>
        <end position="196"/>
    </location>
</feature>
<dbReference type="Pfam" id="PF00563">
    <property type="entry name" value="EAL"/>
    <property type="match status" value="1"/>
</dbReference>
<dbReference type="SMART" id="SM00065">
    <property type="entry name" value="GAF"/>
    <property type="match status" value="1"/>
</dbReference>
<dbReference type="InterPro" id="IPR052155">
    <property type="entry name" value="Biofilm_reg_signaling"/>
</dbReference>
<dbReference type="NCBIfam" id="TIGR00254">
    <property type="entry name" value="GGDEF"/>
    <property type="match status" value="1"/>
</dbReference>
<accession>Q1LL50</accession>
<dbReference type="SUPFAM" id="SSF55073">
    <property type="entry name" value="Nucleotide cyclase"/>
    <property type="match status" value="1"/>
</dbReference>
<organism evidence="5 6">
    <name type="scientific">Cupriavidus metallidurans (strain ATCC 43123 / DSM 2839 / NBRC 102507 / CH34)</name>
    <name type="common">Ralstonia metallidurans</name>
    <dbReference type="NCBI Taxonomy" id="266264"/>
    <lineage>
        <taxon>Bacteria</taxon>
        <taxon>Pseudomonadati</taxon>
        <taxon>Pseudomonadota</taxon>
        <taxon>Betaproteobacteria</taxon>
        <taxon>Burkholderiales</taxon>
        <taxon>Burkholderiaceae</taxon>
        <taxon>Cupriavidus</taxon>
    </lineage>
</organism>
<dbReference type="SUPFAM" id="SSF55781">
    <property type="entry name" value="GAF domain-like"/>
    <property type="match status" value="1"/>
</dbReference>
<dbReference type="CDD" id="cd01948">
    <property type="entry name" value="EAL"/>
    <property type="match status" value="1"/>
</dbReference>
<dbReference type="PANTHER" id="PTHR44757:SF2">
    <property type="entry name" value="BIOFILM ARCHITECTURE MAINTENANCE PROTEIN MBAA"/>
    <property type="match status" value="1"/>
</dbReference>
<protein>
    <submittedName>
        <fullName evidence="5">C-di-GMP phosphodiesterase A</fullName>
    </submittedName>
</protein>
<dbReference type="SMART" id="SM00091">
    <property type="entry name" value="PAS"/>
    <property type="match status" value="2"/>
</dbReference>
<dbReference type="SUPFAM" id="SSF55785">
    <property type="entry name" value="PYP-like sensor domain (PAS domain)"/>
    <property type="match status" value="2"/>
</dbReference>
<dbReference type="Gene3D" id="3.30.450.40">
    <property type="match status" value="1"/>
</dbReference>
<dbReference type="NCBIfam" id="TIGR00229">
    <property type="entry name" value="sensory_box"/>
    <property type="match status" value="1"/>
</dbReference>
<name>Q1LL50_CUPMC</name>
<dbReference type="SMART" id="SM00267">
    <property type="entry name" value="GGDEF"/>
    <property type="match status" value="1"/>
</dbReference>
<dbReference type="Pfam" id="PF00989">
    <property type="entry name" value="PAS"/>
    <property type="match status" value="1"/>
</dbReference>
<proteinExistence type="predicted"/>
<dbReference type="InterPro" id="IPR029787">
    <property type="entry name" value="Nucleotide_cyclase"/>
</dbReference>
<dbReference type="InterPro" id="IPR013767">
    <property type="entry name" value="PAS_fold"/>
</dbReference>
<reference evidence="6" key="1">
    <citation type="journal article" date="2010" name="PLoS ONE">
        <title>The complete genome sequence of Cupriavidus metallidurans strain CH34, a master survivalist in harsh and anthropogenic environments.</title>
        <authorList>
            <person name="Janssen P.J."/>
            <person name="Van Houdt R."/>
            <person name="Moors H."/>
            <person name="Monsieurs P."/>
            <person name="Morin N."/>
            <person name="Michaux A."/>
            <person name="Benotmane M.A."/>
            <person name="Leys N."/>
            <person name="Vallaeys T."/>
            <person name="Lapidus A."/>
            <person name="Monchy S."/>
            <person name="Medigue C."/>
            <person name="Taghavi S."/>
            <person name="McCorkle S."/>
            <person name="Dunn J."/>
            <person name="van der Lelie D."/>
            <person name="Mergeay M."/>
        </authorList>
    </citation>
    <scope>NUCLEOTIDE SEQUENCE [LARGE SCALE GENOMIC DNA]</scope>
    <source>
        <strain evidence="6">ATCC 43123 / DSM 2839 / NBRC 102507 / CH34</strain>
    </source>
</reference>
<dbReference type="InterPro" id="IPR003018">
    <property type="entry name" value="GAF"/>
</dbReference>
<evidence type="ECO:0000256" key="1">
    <source>
        <dbReference type="SAM" id="MobiDB-lite"/>
    </source>
</evidence>
<feature type="domain" description="EAL" evidence="3">
    <location>
        <begin position="613"/>
        <end position="867"/>
    </location>
</feature>
<dbReference type="CDD" id="cd01949">
    <property type="entry name" value="GGDEF"/>
    <property type="match status" value="1"/>
</dbReference>
<evidence type="ECO:0000259" key="4">
    <source>
        <dbReference type="PROSITE" id="PS50887"/>
    </source>
</evidence>
<dbReference type="KEGG" id="rme:Rmet_2247"/>
<dbReference type="Pfam" id="PF13426">
    <property type="entry name" value="PAS_9"/>
    <property type="match status" value="1"/>
</dbReference>
<feature type="domain" description="PAS" evidence="2">
    <location>
        <begin position="21"/>
        <end position="66"/>
    </location>
</feature>
<dbReference type="InterPro" id="IPR001633">
    <property type="entry name" value="EAL_dom"/>
</dbReference>
<dbReference type="InterPro" id="IPR000014">
    <property type="entry name" value="PAS"/>
</dbReference>
<dbReference type="PROSITE" id="PS50112">
    <property type="entry name" value="PAS"/>
    <property type="match status" value="2"/>
</dbReference>
<dbReference type="AlphaFoldDB" id="Q1LL50"/>
<dbReference type="InterPro" id="IPR035965">
    <property type="entry name" value="PAS-like_dom_sf"/>
</dbReference>
<keyword evidence="6" id="KW-1185">Reference proteome</keyword>
<dbReference type="GO" id="GO:0006355">
    <property type="term" value="P:regulation of DNA-templated transcription"/>
    <property type="evidence" value="ECO:0007669"/>
    <property type="project" value="InterPro"/>
</dbReference>
<evidence type="ECO:0000259" key="2">
    <source>
        <dbReference type="PROSITE" id="PS50112"/>
    </source>
</evidence>
<dbReference type="Gene3D" id="3.20.20.450">
    <property type="entry name" value="EAL domain"/>
    <property type="match status" value="1"/>
</dbReference>
<evidence type="ECO:0000313" key="5">
    <source>
        <dbReference type="EMBL" id="ABF09126.1"/>
    </source>
</evidence>
<dbReference type="PROSITE" id="PS50883">
    <property type="entry name" value="EAL"/>
    <property type="match status" value="1"/>
</dbReference>
<sequence length="873" mass="94098">MGRDQATPGRARNTRQERDSQKIMRTQALEQAIDAVVAVDARNQITLFNAAAEALWGLERTTVLGQCASVLALGDLRVANGQSGQNLAIARADGTLRHVRLHIAIFGTDGDSNPGAPAKQFAAFLHDDASTGNEPGATLSPPGLRMLSLCLDHAENPVMITDAHGTICHLNGGFTRLLGYARHQAVGRRWQDLLMPINARPEQIPSLLAPLAAGLPLRNEALVPDKSGQPRWLSVAVSPIMASTQSGGLVNTVWVLTDITATKVRESIQHRTLDALARDLPTAQIMNDLCRRVERMAPGTKAAVMRASNGHLRLVAMPSATPDLLAAFDSLQIGLQSGSCGAAAFLGHAVAVEDIAQDPRCETLRETALAAGMAATWSTPVRAADGRVLGTFALCFNEPRLPDGFHENLVGVAADLCALALVRDQTQERIHRLAYYDALTGLPNRQLLLSRADDAVARANAHGTPLALLFINLNNFKRVNDVQGHGAGDRFLIEVASRLQFATAEHARDATVGRLSGDEFAVLLPGHGHAEALAIADELLRALDPPITVAHGLSPSPSASIGISMLTEQTRDRETLLHHADLAVCQARKRSGPDLGNQICVYDTVLARRLGDRRMLECELREAIGSGQLQMRYQPQIHLASGNLWAVEALARWPHPHRGDIAPTVFVPLAEESGLIVALGYWAVREACAQQARWRRRGAAVPAISVNLSPLSIRDPALPDVVAQALRTHALPAGELTIEITESVFLDHTSEAEATIAALRKLGVRLSIDDFGTGFSSLSRLMQLPVDEIKLDRSFLVDLETSEATRTLVEAVIRIGRARDLTVVAEGVTSALQRQFLLDQGCHVGQGFLFAQPLPAASIERWQPQPSWPGLMH</sequence>
<dbReference type="InterPro" id="IPR029016">
    <property type="entry name" value="GAF-like_dom_sf"/>
</dbReference>
<dbReference type="Pfam" id="PF13185">
    <property type="entry name" value="GAF_2"/>
    <property type="match status" value="1"/>
</dbReference>
<evidence type="ECO:0000259" key="3">
    <source>
        <dbReference type="PROSITE" id="PS50883"/>
    </source>
</evidence>
<dbReference type="Pfam" id="PF00990">
    <property type="entry name" value="GGDEF"/>
    <property type="match status" value="1"/>
</dbReference>
<dbReference type="STRING" id="266264.Rmet_2247"/>
<dbReference type="PANTHER" id="PTHR44757">
    <property type="entry name" value="DIGUANYLATE CYCLASE DGCP"/>
    <property type="match status" value="1"/>
</dbReference>
<dbReference type="PROSITE" id="PS50887">
    <property type="entry name" value="GGDEF"/>
    <property type="match status" value="1"/>
</dbReference>
<dbReference type="Gene3D" id="3.30.70.270">
    <property type="match status" value="1"/>
</dbReference>
<gene>
    <name evidence="5" type="primary">pdeA</name>
    <name evidence="5" type="ordered locus">Rmet_2247</name>
</gene>
<dbReference type="InterPro" id="IPR035919">
    <property type="entry name" value="EAL_sf"/>
</dbReference>
<dbReference type="Gene3D" id="3.30.450.20">
    <property type="entry name" value="PAS domain"/>
    <property type="match status" value="2"/>
</dbReference>
<dbReference type="eggNOG" id="COG5001">
    <property type="taxonomic scope" value="Bacteria"/>
</dbReference>
<dbReference type="InterPro" id="IPR012226">
    <property type="entry name" value="Diguanyl_cyclase/Pdiesterase"/>
</dbReference>
<dbReference type="SMART" id="SM00052">
    <property type="entry name" value="EAL"/>
    <property type="match status" value="1"/>
</dbReference>
<dbReference type="HOGENOM" id="CLU_000445_70_20_4"/>
<dbReference type="EMBL" id="CP000352">
    <property type="protein sequence ID" value="ABF09126.1"/>
    <property type="molecule type" value="Genomic_DNA"/>
</dbReference>
<feature type="region of interest" description="Disordered" evidence="1">
    <location>
        <begin position="1"/>
        <end position="22"/>
    </location>
</feature>
<feature type="domain" description="GGDEF" evidence="4">
    <location>
        <begin position="464"/>
        <end position="604"/>
    </location>
</feature>
<dbReference type="InterPro" id="IPR043128">
    <property type="entry name" value="Rev_trsase/Diguanyl_cyclase"/>
</dbReference>
<dbReference type="Proteomes" id="UP000002429">
    <property type="component" value="Chromosome"/>
</dbReference>
<dbReference type="InterPro" id="IPR000160">
    <property type="entry name" value="GGDEF_dom"/>
</dbReference>